<comment type="caution">
    <text evidence="2">The sequence shown here is derived from an EMBL/GenBank/DDBJ whole genome shotgun (WGS) entry which is preliminary data.</text>
</comment>
<organism evidence="2 3">
    <name type="scientific">Limosilactobacillus rudii</name>
    <dbReference type="NCBI Taxonomy" id="2759755"/>
    <lineage>
        <taxon>Bacteria</taxon>
        <taxon>Bacillati</taxon>
        <taxon>Bacillota</taxon>
        <taxon>Bacilli</taxon>
        <taxon>Lactobacillales</taxon>
        <taxon>Lactobacillaceae</taxon>
        <taxon>Limosilactobacillus</taxon>
    </lineage>
</organism>
<sequence length="160" mass="17874">MAITFQIIGHKKSGKTLVTTKLIQQLTSRGYRVAAIKHDAHKAAMDISHTDSARMSDAGAQQVILQSNNDFFFHQHGNLPPLTKFVNFLAIDNDFVLIEGHKGCQDYPKLLLLNPGETPAEFNCSPLICQIGTIFNNPLAKLHGITDIVEWCQKYLEEQL</sequence>
<protein>
    <submittedName>
        <fullName evidence="2">Molybdopterin-guanine dinucleotide biosynthesis protein B</fullName>
    </submittedName>
</protein>
<dbReference type="Gene3D" id="3.40.50.300">
    <property type="entry name" value="P-loop containing nucleotide triphosphate hydrolases"/>
    <property type="match status" value="1"/>
</dbReference>
<dbReference type="SUPFAM" id="SSF52540">
    <property type="entry name" value="P-loop containing nucleoside triphosphate hydrolases"/>
    <property type="match status" value="1"/>
</dbReference>
<keyword evidence="3" id="KW-1185">Reference proteome</keyword>
<feature type="domain" description="Molybdopterin-guanine dinucleotide biosynthesis protein B (MobB)" evidence="1">
    <location>
        <begin position="5"/>
        <end position="119"/>
    </location>
</feature>
<accession>A0A7W3YNZ8</accession>
<dbReference type="PANTHER" id="PTHR40072:SF1">
    <property type="entry name" value="MOLYBDOPTERIN-GUANINE DINUCLEOTIDE BIOSYNTHESIS ADAPTER PROTEIN"/>
    <property type="match status" value="1"/>
</dbReference>
<dbReference type="GO" id="GO:0006777">
    <property type="term" value="P:Mo-molybdopterin cofactor biosynthetic process"/>
    <property type="evidence" value="ECO:0007669"/>
    <property type="project" value="InterPro"/>
</dbReference>
<name>A0A7W3YNZ8_9LACO</name>
<dbReference type="InterPro" id="IPR052539">
    <property type="entry name" value="MGD_biosynthesis_adapter"/>
</dbReference>
<dbReference type="AlphaFoldDB" id="A0A7W3YNZ8"/>
<dbReference type="PANTHER" id="PTHR40072">
    <property type="entry name" value="MOLYBDOPTERIN-GUANINE DINUCLEOTIDE BIOSYNTHESIS ADAPTER PROTEIN-RELATED"/>
    <property type="match status" value="1"/>
</dbReference>
<evidence type="ECO:0000313" key="2">
    <source>
        <dbReference type="EMBL" id="MBB1098235.1"/>
    </source>
</evidence>
<dbReference type="EMBL" id="JACIVA010000057">
    <property type="protein sequence ID" value="MBB1098235.1"/>
    <property type="molecule type" value="Genomic_DNA"/>
</dbReference>
<reference evidence="2 3" key="1">
    <citation type="submission" date="2020-07" db="EMBL/GenBank/DDBJ databases">
        <title>Description of Limosilactobacillus balticus sp. nov., Limosilactobacillus agrestis sp. nov., Limosilactobacillus albertensis sp. nov., Limosilactobacillus rudii sp. nov., Limosilactobacillus fastidiosus sp. nov., five novel Limosilactobacillus species isolated from the vertebrate gastrointestinal tract, and proposal of 6 subspecies of Limosilactobacillus reuteri adapted to the gastrointestinal tract of specific vertebrate hosts.</title>
        <authorList>
            <person name="Li F."/>
            <person name="Cheng C."/>
            <person name="Zheng J."/>
            <person name="Quevedo R.M."/>
            <person name="Li J."/>
            <person name="Roos S."/>
            <person name="Gaenzle M.G."/>
            <person name="Walter J."/>
        </authorList>
    </citation>
    <scope>NUCLEOTIDE SEQUENCE [LARGE SCALE GENOMIC DNA]</scope>
    <source>
        <strain evidence="2 3">STM2_1</strain>
    </source>
</reference>
<dbReference type="Proteomes" id="UP000517106">
    <property type="component" value="Unassembled WGS sequence"/>
</dbReference>
<evidence type="ECO:0000313" key="3">
    <source>
        <dbReference type="Proteomes" id="UP000517106"/>
    </source>
</evidence>
<dbReference type="RefSeq" id="WP_182596944.1">
    <property type="nucleotide sequence ID" value="NZ_JACIVA010000057.1"/>
</dbReference>
<proteinExistence type="predicted"/>
<dbReference type="InterPro" id="IPR027417">
    <property type="entry name" value="P-loop_NTPase"/>
</dbReference>
<gene>
    <name evidence="2" type="primary">mobB</name>
    <name evidence="2" type="ORF">H5S09_09840</name>
</gene>
<dbReference type="NCBIfam" id="TIGR00176">
    <property type="entry name" value="mobB"/>
    <property type="match status" value="1"/>
</dbReference>
<dbReference type="GO" id="GO:0005525">
    <property type="term" value="F:GTP binding"/>
    <property type="evidence" value="ECO:0007669"/>
    <property type="project" value="InterPro"/>
</dbReference>
<dbReference type="Pfam" id="PF03205">
    <property type="entry name" value="MobB"/>
    <property type="match status" value="1"/>
</dbReference>
<dbReference type="InterPro" id="IPR004435">
    <property type="entry name" value="MobB_dom"/>
</dbReference>
<evidence type="ECO:0000259" key="1">
    <source>
        <dbReference type="Pfam" id="PF03205"/>
    </source>
</evidence>